<dbReference type="AlphaFoldDB" id="A0A921JRF1"/>
<accession>A0A921JRF1</accession>
<reference evidence="2" key="1">
    <citation type="journal article" date="2021" name="PeerJ">
        <title>Extensive microbial diversity within the chicken gut microbiome revealed by metagenomics and culture.</title>
        <authorList>
            <person name="Gilroy R."/>
            <person name="Ravi A."/>
            <person name="Getino M."/>
            <person name="Pursley I."/>
            <person name="Horton D.L."/>
            <person name="Alikhan N.F."/>
            <person name="Baker D."/>
            <person name="Gharbi K."/>
            <person name="Hall N."/>
            <person name="Watson M."/>
            <person name="Adriaenssens E.M."/>
            <person name="Foster-Nyarko E."/>
            <person name="Jarju S."/>
            <person name="Secka A."/>
            <person name="Antonio M."/>
            <person name="Oren A."/>
            <person name="Chaudhuri R.R."/>
            <person name="La Ragione R."/>
            <person name="Hildebrand F."/>
            <person name="Pallen M.J."/>
        </authorList>
    </citation>
    <scope>NUCLEOTIDE SEQUENCE</scope>
    <source>
        <strain evidence="2">ChiGjej3B3-7470</strain>
    </source>
</reference>
<proteinExistence type="predicted"/>
<comment type="caution">
    <text evidence="2">The sequence shown here is derived from an EMBL/GenBank/DDBJ whole genome shotgun (WGS) entry which is preliminary data.</text>
</comment>
<sequence length="184" mass="19546">DDDDDDEDGDDSAEAEELLSVIARLDLRVTNSDALKQRAMMALTADDELTDDEADQFSDSPLQAAQALLPEVAETLEDTFAGIAEVSWIYAGVSAGEFEREEDGFEDILEDEDHRAFYVEIFETEEEAKAAAEAAGDTVYHPGNQPLTRAEDDGPIYGDGDESDVDLTADAGGDGGSDGGGGGE</sequence>
<protein>
    <submittedName>
        <fullName evidence="2">Uncharacterized protein</fullName>
    </submittedName>
</protein>
<evidence type="ECO:0000313" key="2">
    <source>
        <dbReference type="EMBL" id="HJE52116.1"/>
    </source>
</evidence>
<reference evidence="2" key="2">
    <citation type="submission" date="2021-09" db="EMBL/GenBank/DDBJ databases">
        <authorList>
            <person name="Gilroy R."/>
        </authorList>
    </citation>
    <scope>NUCLEOTIDE SEQUENCE</scope>
    <source>
        <strain evidence="2">ChiGjej3B3-7470</strain>
    </source>
</reference>
<dbReference type="EMBL" id="DYZF01000233">
    <property type="protein sequence ID" value="HJE52116.1"/>
    <property type="molecule type" value="Genomic_DNA"/>
</dbReference>
<feature type="region of interest" description="Disordered" evidence="1">
    <location>
        <begin position="129"/>
        <end position="184"/>
    </location>
</feature>
<evidence type="ECO:0000313" key="3">
    <source>
        <dbReference type="Proteomes" id="UP000712713"/>
    </source>
</evidence>
<gene>
    <name evidence="2" type="ORF">K8V15_09130</name>
</gene>
<name>A0A921JRF1_9ACTN</name>
<feature type="compositionally biased region" description="Gly residues" evidence="1">
    <location>
        <begin position="172"/>
        <end position="184"/>
    </location>
</feature>
<organism evidence="2 3">
    <name type="scientific">Tessaracoccus flavescens</name>
    <dbReference type="NCBI Taxonomy" id="399497"/>
    <lineage>
        <taxon>Bacteria</taxon>
        <taxon>Bacillati</taxon>
        <taxon>Actinomycetota</taxon>
        <taxon>Actinomycetes</taxon>
        <taxon>Propionibacteriales</taxon>
        <taxon>Propionibacteriaceae</taxon>
        <taxon>Tessaracoccus</taxon>
    </lineage>
</organism>
<evidence type="ECO:0000256" key="1">
    <source>
        <dbReference type="SAM" id="MobiDB-lite"/>
    </source>
</evidence>
<dbReference type="Proteomes" id="UP000712713">
    <property type="component" value="Unassembled WGS sequence"/>
</dbReference>
<feature type="non-terminal residue" evidence="2">
    <location>
        <position position="1"/>
    </location>
</feature>